<accession>A0ABP6Z7I7</accession>
<organism evidence="2 3">
    <name type="scientific">Kineosporia mesophila</name>
    <dbReference type="NCBI Taxonomy" id="566012"/>
    <lineage>
        <taxon>Bacteria</taxon>
        <taxon>Bacillati</taxon>
        <taxon>Actinomycetota</taxon>
        <taxon>Actinomycetes</taxon>
        <taxon>Kineosporiales</taxon>
        <taxon>Kineosporiaceae</taxon>
        <taxon>Kineosporia</taxon>
    </lineage>
</organism>
<keyword evidence="3" id="KW-1185">Reference proteome</keyword>
<comment type="caution">
    <text evidence="2">The sequence shown here is derived from an EMBL/GenBank/DDBJ whole genome shotgun (WGS) entry which is preliminary data.</text>
</comment>
<name>A0ABP6Z7I7_9ACTN</name>
<sequence>METQAPMIMRTFIENAGKTVLPFVTYAVSGMSGVDADHRKALPGAEVGEGLAVRGKTVSDAAEELEVWLTAAGLN</sequence>
<proteinExistence type="predicted"/>
<evidence type="ECO:0000313" key="2">
    <source>
        <dbReference type="EMBL" id="GAA3600265.1"/>
    </source>
</evidence>
<dbReference type="Gene3D" id="3.40.50.360">
    <property type="match status" value="1"/>
</dbReference>
<gene>
    <name evidence="2" type="ORF">GCM10022223_14780</name>
</gene>
<dbReference type="InterPro" id="IPR029039">
    <property type="entry name" value="Flavoprotein-like_sf"/>
</dbReference>
<dbReference type="Proteomes" id="UP001501074">
    <property type="component" value="Unassembled WGS sequence"/>
</dbReference>
<dbReference type="Pfam" id="PF12682">
    <property type="entry name" value="Flavodoxin_4"/>
    <property type="match status" value="1"/>
</dbReference>
<protein>
    <recommendedName>
        <fullName evidence="1">Flavodoxin-like domain-containing protein</fullName>
    </recommendedName>
</protein>
<dbReference type="InterPro" id="IPR008254">
    <property type="entry name" value="Flavodoxin/NO_synth"/>
</dbReference>
<evidence type="ECO:0000259" key="1">
    <source>
        <dbReference type="Pfam" id="PF12682"/>
    </source>
</evidence>
<feature type="domain" description="Flavodoxin-like" evidence="1">
    <location>
        <begin position="5"/>
        <end position="68"/>
    </location>
</feature>
<evidence type="ECO:0000313" key="3">
    <source>
        <dbReference type="Proteomes" id="UP001501074"/>
    </source>
</evidence>
<dbReference type="EMBL" id="BAAAZO010000002">
    <property type="protein sequence ID" value="GAA3600265.1"/>
    <property type="molecule type" value="Genomic_DNA"/>
</dbReference>
<reference evidence="3" key="1">
    <citation type="journal article" date="2019" name="Int. J. Syst. Evol. Microbiol.">
        <title>The Global Catalogue of Microorganisms (GCM) 10K type strain sequencing project: providing services to taxonomists for standard genome sequencing and annotation.</title>
        <authorList>
            <consortium name="The Broad Institute Genomics Platform"/>
            <consortium name="The Broad Institute Genome Sequencing Center for Infectious Disease"/>
            <person name="Wu L."/>
            <person name="Ma J."/>
        </authorList>
    </citation>
    <scope>NUCLEOTIDE SEQUENCE [LARGE SCALE GENOMIC DNA]</scope>
    <source>
        <strain evidence="3">JCM 16902</strain>
    </source>
</reference>